<proteinExistence type="predicted"/>
<comment type="caution">
    <text evidence="1">The sequence shown here is derived from an EMBL/GenBank/DDBJ whole genome shotgun (WGS) entry which is preliminary data.</text>
</comment>
<dbReference type="Proteomes" id="UP000294547">
    <property type="component" value="Unassembled WGS sequence"/>
</dbReference>
<evidence type="ECO:0000313" key="2">
    <source>
        <dbReference type="Proteomes" id="UP000294547"/>
    </source>
</evidence>
<reference evidence="1 2" key="1">
    <citation type="submission" date="2019-03" db="EMBL/GenBank/DDBJ databases">
        <title>Genomic Encyclopedia of Type Strains, Phase IV (KMG-IV): sequencing the most valuable type-strain genomes for metagenomic binning, comparative biology and taxonomic classification.</title>
        <authorList>
            <person name="Goeker M."/>
        </authorList>
    </citation>
    <scope>NUCLEOTIDE SEQUENCE [LARGE SCALE GENOMIC DNA]</scope>
    <source>
        <strain evidence="1 2">DSM 102969</strain>
    </source>
</reference>
<evidence type="ECO:0000313" key="1">
    <source>
        <dbReference type="EMBL" id="TDP84297.1"/>
    </source>
</evidence>
<dbReference type="OrthoDB" id="7875908at2"/>
<organism evidence="1 2">
    <name type="scientific">Oharaeibacter diazotrophicus</name>
    <dbReference type="NCBI Taxonomy" id="1920512"/>
    <lineage>
        <taxon>Bacteria</taxon>
        <taxon>Pseudomonadati</taxon>
        <taxon>Pseudomonadota</taxon>
        <taxon>Alphaproteobacteria</taxon>
        <taxon>Hyphomicrobiales</taxon>
        <taxon>Pleomorphomonadaceae</taxon>
        <taxon>Oharaeibacter</taxon>
    </lineage>
</organism>
<dbReference type="EMBL" id="SNXY01000008">
    <property type="protein sequence ID" value="TDP84297.1"/>
    <property type="molecule type" value="Genomic_DNA"/>
</dbReference>
<accession>A0A4R6REV3</accession>
<dbReference type="RefSeq" id="WP_126540310.1">
    <property type="nucleotide sequence ID" value="NZ_BSPM01000002.1"/>
</dbReference>
<keyword evidence="2" id="KW-1185">Reference proteome</keyword>
<protein>
    <submittedName>
        <fullName evidence="1">Uncharacterized protein</fullName>
    </submittedName>
</protein>
<sequence length="76" mass="8408">MDKVVIRRIMATELPAEVRGDIAGDHPVEVTVRDLRATAEDGLAGHFSRHFAAVRNHFPTADSIVAHVRHVRDGED</sequence>
<gene>
    <name evidence="1" type="ORF">EDD54_2903</name>
</gene>
<name>A0A4R6REV3_9HYPH</name>
<dbReference type="AlphaFoldDB" id="A0A4R6REV3"/>